<feature type="compositionally biased region" description="Basic and acidic residues" evidence="2">
    <location>
        <begin position="746"/>
        <end position="761"/>
    </location>
</feature>
<organism evidence="4 5">
    <name type="scientific">Branchiostoma lanceolatum</name>
    <name type="common">Common lancelet</name>
    <name type="synonym">Amphioxus lanceolatum</name>
    <dbReference type="NCBI Taxonomy" id="7740"/>
    <lineage>
        <taxon>Eukaryota</taxon>
        <taxon>Metazoa</taxon>
        <taxon>Chordata</taxon>
        <taxon>Cephalochordata</taxon>
        <taxon>Leptocardii</taxon>
        <taxon>Amphioxiformes</taxon>
        <taxon>Branchiostomatidae</taxon>
        <taxon>Branchiostoma</taxon>
    </lineage>
</organism>
<dbReference type="PANTHER" id="PTHR23060">
    <property type="entry name" value="TESTIS EXPRESSED GENE 14"/>
    <property type="match status" value="1"/>
</dbReference>
<dbReference type="GO" id="GO:0000776">
    <property type="term" value="C:kinetochore"/>
    <property type="evidence" value="ECO:0007669"/>
    <property type="project" value="TreeGrafter"/>
</dbReference>
<dbReference type="PROSITE" id="PS50297">
    <property type="entry name" value="ANK_REP_REGION"/>
    <property type="match status" value="1"/>
</dbReference>
<dbReference type="InterPro" id="IPR000719">
    <property type="entry name" value="Prot_kinase_dom"/>
</dbReference>
<feature type="compositionally biased region" description="Polar residues" evidence="2">
    <location>
        <begin position="762"/>
        <end position="771"/>
    </location>
</feature>
<evidence type="ECO:0000313" key="4">
    <source>
        <dbReference type="EMBL" id="CAH1253510.1"/>
    </source>
</evidence>
<dbReference type="Gene3D" id="1.10.510.10">
    <property type="entry name" value="Transferase(Phosphotransferase) domain 1"/>
    <property type="match status" value="1"/>
</dbReference>
<dbReference type="PANTHER" id="PTHR23060:SF3">
    <property type="entry name" value="TESTIS EXPRESSED 14, INTERCELLULAR BRIDGE FORMING FACTOR"/>
    <property type="match status" value="1"/>
</dbReference>
<reference evidence="4" key="1">
    <citation type="submission" date="2022-01" db="EMBL/GenBank/DDBJ databases">
        <authorList>
            <person name="Braso-Vives M."/>
        </authorList>
    </citation>
    <scope>NUCLEOTIDE SEQUENCE</scope>
</reference>
<dbReference type="SMART" id="SM00220">
    <property type="entry name" value="S_TKc"/>
    <property type="match status" value="1"/>
</dbReference>
<keyword evidence="1" id="KW-0040">ANK repeat</keyword>
<feature type="region of interest" description="Disordered" evidence="2">
    <location>
        <begin position="1157"/>
        <end position="1182"/>
    </location>
</feature>
<dbReference type="OrthoDB" id="5962695at2759"/>
<feature type="compositionally biased region" description="Low complexity" evidence="2">
    <location>
        <begin position="729"/>
        <end position="743"/>
    </location>
</feature>
<feature type="region of interest" description="Disordered" evidence="2">
    <location>
        <begin position="1218"/>
        <end position="1238"/>
    </location>
</feature>
<feature type="compositionally biased region" description="Low complexity" evidence="2">
    <location>
        <begin position="959"/>
        <end position="968"/>
    </location>
</feature>
<gene>
    <name evidence="4" type="primary">TEX14</name>
    <name evidence="4" type="ORF">BLAG_LOCUS13252</name>
</gene>
<feature type="compositionally biased region" description="Low complexity" evidence="2">
    <location>
        <begin position="1114"/>
        <end position="1124"/>
    </location>
</feature>
<dbReference type="GO" id="GO:0004672">
    <property type="term" value="F:protein kinase activity"/>
    <property type="evidence" value="ECO:0007669"/>
    <property type="project" value="InterPro"/>
</dbReference>
<dbReference type="GO" id="GO:0045171">
    <property type="term" value="C:intercellular bridge"/>
    <property type="evidence" value="ECO:0007669"/>
    <property type="project" value="TreeGrafter"/>
</dbReference>
<evidence type="ECO:0000256" key="2">
    <source>
        <dbReference type="SAM" id="MobiDB-lite"/>
    </source>
</evidence>
<feature type="region of interest" description="Disordered" evidence="2">
    <location>
        <begin position="719"/>
        <end position="798"/>
    </location>
</feature>
<dbReference type="Pfam" id="PF12796">
    <property type="entry name" value="Ank_2"/>
    <property type="match status" value="1"/>
</dbReference>
<dbReference type="GO" id="GO:0051306">
    <property type="term" value="P:mitotic sister chromatid separation"/>
    <property type="evidence" value="ECO:0007669"/>
    <property type="project" value="InterPro"/>
</dbReference>
<dbReference type="InterPro" id="IPR001245">
    <property type="entry name" value="Ser-Thr/Tyr_kinase_cat_dom"/>
</dbReference>
<name>A0A8J9ZHS3_BRALA</name>
<dbReference type="SMART" id="SM00248">
    <property type="entry name" value="ANK"/>
    <property type="match status" value="3"/>
</dbReference>
<dbReference type="GO" id="GO:0008608">
    <property type="term" value="P:attachment of spindle microtubules to kinetochore"/>
    <property type="evidence" value="ECO:0007669"/>
    <property type="project" value="InterPro"/>
</dbReference>
<keyword evidence="5" id="KW-1185">Reference proteome</keyword>
<dbReference type="GO" id="GO:0030496">
    <property type="term" value="C:midbody"/>
    <property type="evidence" value="ECO:0007669"/>
    <property type="project" value="TreeGrafter"/>
</dbReference>
<dbReference type="PROSITE" id="PS50011">
    <property type="entry name" value="PROTEIN_KINASE_DOM"/>
    <property type="match status" value="1"/>
</dbReference>
<dbReference type="Pfam" id="PF07714">
    <property type="entry name" value="PK_Tyr_Ser-Thr"/>
    <property type="match status" value="1"/>
</dbReference>
<feature type="compositionally biased region" description="Basic and acidic residues" evidence="2">
    <location>
        <begin position="1218"/>
        <end position="1234"/>
    </location>
</feature>
<dbReference type="GO" id="GO:0007094">
    <property type="term" value="P:mitotic spindle assembly checkpoint signaling"/>
    <property type="evidence" value="ECO:0007669"/>
    <property type="project" value="InterPro"/>
</dbReference>
<evidence type="ECO:0000259" key="3">
    <source>
        <dbReference type="PROSITE" id="PS50011"/>
    </source>
</evidence>
<dbReference type="AlphaFoldDB" id="A0A8J9ZHS3"/>
<dbReference type="PROSITE" id="PS50088">
    <property type="entry name" value="ANK_REPEAT"/>
    <property type="match status" value="3"/>
</dbReference>
<dbReference type="InterPro" id="IPR011009">
    <property type="entry name" value="Kinase-like_dom_sf"/>
</dbReference>
<dbReference type="SUPFAM" id="SSF48403">
    <property type="entry name" value="Ankyrin repeat"/>
    <property type="match status" value="1"/>
</dbReference>
<dbReference type="Proteomes" id="UP000838412">
    <property type="component" value="Chromosome 2"/>
</dbReference>
<dbReference type="InterPro" id="IPR002110">
    <property type="entry name" value="Ankyrin_rpt"/>
</dbReference>
<feature type="compositionally biased region" description="Acidic residues" evidence="2">
    <location>
        <begin position="1041"/>
        <end position="1051"/>
    </location>
</feature>
<dbReference type="FunFam" id="1.25.40.20:FF:000153">
    <property type="entry name" value="inactive serine/threonine-protein kinase TEX14 isoform X3"/>
    <property type="match status" value="1"/>
</dbReference>
<dbReference type="GO" id="GO:0043063">
    <property type="term" value="P:intercellular bridge organization"/>
    <property type="evidence" value="ECO:0007669"/>
    <property type="project" value="InterPro"/>
</dbReference>
<accession>A0A8J9ZHS3</accession>
<evidence type="ECO:0000256" key="1">
    <source>
        <dbReference type="PROSITE-ProRule" id="PRU00023"/>
    </source>
</evidence>
<dbReference type="InterPro" id="IPR039339">
    <property type="entry name" value="Tex14"/>
</dbReference>
<feature type="repeat" description="ANK" evidence="1">
    <location>
        <begin position="16"/>
        <end position="43"/>
    </location>
</feature>
<proteinExistence type="predicted"/>
<dbReference type="InterPro" id="IPR036770">
    <property type="entry name" value="Ankyrin_rpt-contain_sf"/>
</dbReference>
<feature type="repeat" description="ANK" evidence="1">
    <location>
        <begin position="77"/>
        <end position="109"/>
    </location>
</feature>
<feature type="region of interest" description="Disordered" evidence="2">
    <location>
        <begin position="1099"/>
        <end position="1124"/>
    </location>
</feature>
<sequence>MISLGWLSEDGQGGQLHAATRKGKVHIVKKLLKDGTRVDYPNSRDQTALFCACYLGKEKTVKLLLKYGANANERSDNGSTPVHAAAWSCKTGILLRLVRAGGNIRLHDNEGRTPKDWALERDKKNNKKMLILLDQMYMHAVALSNGEITTIMETKSSASSLLALHPNMPRGKKSVELLGYGRMYTGSGNNQPSGYISTIPIIPETQLSKVEGGSSAFKYVTGGFFTVQKMNWNHSRVTVKQLERTEDRARLDLLMDEVQTLGHLRHPNLLLLMAVTHSALLDNMMLVFEQVESKTLFYLLHQERLLFKEERVVSFLLQICEALIYIHTRGILHCCVTSHAAYITHGDICKLGNFEYAVKKCENQALQKKSLVLQNSRPLAAYNWLAPEIHAGRPPTTKSDIYSFCALIFEIYTGQVPFESLEAHDFRRHVATGKRLLQMEEGSVPLGLDHLVTSGLSYRGVDRLTPLTSYREQLCRELEVLQPPNKSPGQVSRCTYIVGASPSCLGETTMDTTQDSMTDQDLVASLPDCLDGKNSLQCNRTSSIKKGPNRRLLPKQGSLSAFDTSDKENLPPFPPKFQTVLDNALHAVSNIREDNFTFQESPIHCLSTNNRQAFHEKSAASEVDEGVVIFRRDHDLKVYNNPADIEIYDNYMPGQQHTHSTPIVTSRLLQKQQPVLKESPLQQHYEPSSSSSLMSKRWSFLARKSKSVGQLIQSFEAKARGQGTKSNRASQSDLAAQDADPSLYSAEREEMSTSEKEKKQMEATSNLNGSDENGRPKESSNDTTTSKLPDKDDSTNTISEANTTDLHWQSAIDGSAATVTDYQELSKADDSAVSLSLDGKESFYMEAQDQDSVIMSTMEAGSSTAPIEVHHWPQQVEKQQSPCVSNNKAQGIASIVEGDNVEIKDSEIPANLLDRQHFLDYRFKSLRECQAMDKMSFTTDSSFISSGTEESSDSEVDSDSGSSTSKESLQLDPASHVFSKDGGNSHVVHNKLLQSLQERSAFEDDLTQISALEMSVTSLDQPDNEAKGDSPSTHSNPMTREDEDLTTEDQQEPVPVEGSHLEKVQASLTSRSRNDSILSETSLEVSAITSSAVLNYSTSISNTRRPDSESKDGSITSTSSLEVSSLTKALEEIVPINLIKSQLTNIRMLESPTVKAVEMSESSSAGSEGSEDGTEDNWMLGDGQSKEEIVKDTLTTAFPETDRKMEFLKEVEAFGRGDCRENRNGVDGSHDIEHGPQMCDKKKTRVETYV</sequence>
<dbReference type="EMBL" id="OV696687">
    <property type="protein sequence ID" value="CAH1253510.1"/>
    <property type="molecule type" value="Genomic_DNA"/>
</dbReference>
<feature type="region of interest" description="Disordered" evidence="2">
    <location>
        <begin position="1018"/>
        <end position="1060"/>
    </location>
</feature>
<dbReference type="GO" id="GO:0005524">
    <property type="term" value="F:ATP binding"/>
    <property type="evidence" value="ECO:0007669"/>
    <property type="project" value="InterPro"/>
</dbReference>
<evidence type="ECO:0000313" key="5">
    <source>
        <dbReference type="Proteomes" id="UP000838412"/>
    </source>
</evidence>
<dbReference type="SUPFAM" id="SSF56112">
    <property type="entry name" value="Protein kinase-like (PK-like)"/>
    <property type="match status" value="1"/>
</dbReference>
<dbReference type="Gene3D" id="1.25.40.20">
    <property type="entry name" value="Ankyrin repeat-containing domain"/>
    <property type="match status" value="1"/>
</dbReference>
<feature type="region of interest" description="Disordered" evidence="2">
    <location>
        <begin position="942"/>
        <end position="970"/>
    </location>
</feature>
<dbReference type="GO" id="GO:0007140">
    <property type="term" value="P:male meiotic nuclear division"/>
    <property type="evidence" value="ECO:0007669"/>
    <property type="project" value="InterPro"/>
</dbReference>
<protein>
    <submittedName>
        <fullName evidence="4">TEX14 protein</fullName>
    </submittedName>
</protein>
<feature type="compositionally biased region" description="Low complexity" evidence="2">
    <location>
        <begin position="1159"/>
        <end position="1168"/>
    </location>
</feature>
<feature type="domain" description="Protein kinase" evidence="3">
    <location>
        <begin position="213"/>
        <end position="481"/>
    </location>
</feature>
<feature type="repeat" description="ANK" evidence="1">
    <location>
        <begin position="44"/>
        <end position="76"/>
    </location>
</feature>